<evidence type="ECO:0000256" key="1">
    <source>
        <dbReference type="ARBA" id="ARBA00001933"/>
    </source>
</evidence>
<reference evidence="6" key="1">
    <citation type="submission" date="2016-07" db="EMBL/GenBank/DDBJ databases">
        <authorList>
            <person name="Florea S."/>
            <person name="Webb J.S."/>
            <person name="Jaromczyk J."/>
            <person name="Schardl C.L."/>
        </authorList>
    </citation>
    <scope>NUCLEOTIDE SEQUENCE [LARGE SCALE GENOMIC DNA]</scope>
    <source>
        <strain evidence="6">MV-1</strain>
    </source>
</reference>
<evidence type="ECO:0000313" key="5">
    <source>
        <dbReference type="EMBL" id="OEJ68655.1"/>
    </source>
</evidence>
<dbReference type="InterPro" id="IPR050147">
    <property type="entry name" value="Ser/Thr_Dehydratase"/>
</dbReference>
<dbReference type="GO" id="GO:0006567">
    <property type="term" value="P:L-threonine catabolic process"/>
    <property type="evidence" value="ECO:0007669"/>
    <property type="project" value="TreeGrafter"/>
</dbReference>
<dbReference type="Gene3D" id="3.40.50.1100">
    <property type="match status" value="2"/>
</dbReference>
<name>A0A1E5QA43_9PROT</name>
<keyword evidence="2" id="KW-0663">Pyridoxal phosphate</keyword>
<evidence type="ECO:0000313" key="6">
    <source>
        <dbReference type="Proteomes" id="UP000095347"/>
    </source>
</evidence>
<comment type="cofactor">
    <cofactor evidence="1">
        <name>pyridoxal 5'-phosphate</name>
        <dbReference type="ChEBI" id="CHEBI:597326"/>
    </cofactor>
</comment>
<keyword evidence="3" id="KW-0456">Lyase</keyword>
<dbReference type="InterPro" id="IPR001926">
    <property type="entry name" value="TrpB-like_PALP"/>
</dbReference>
<dbReference type="OrthoDB" id="9811476at2"/>
<keyword evidence="6" id="KW-1185">Reference proteome</keyword>
<dbReference type="Pfam" id="PF00291">
    <property type="entry name" value="PALP"/>
    <property type="match status" value="1"/>
</dbReference>
<dbReference type="InterPro" id="IPR036052">
    <property type="entry name" value="TrpB-like_PALP_sf"/>
</dbReference>
<dbReference type="GO" id="GO:0003941">
    <property type="term" value="F:L-serine ammonia-lyase activity"/>
    <property type="evidence" value="ECO:0007669"/>
    <property type="project" value="TreeGrafter"/>
</dbReference>
<dbReference type="CDD" id="cd01562">
    <property type="entry name" value="Thr-dehyd"/>
    <property type="match status" value="1"/>
</dbReference>
<evidence type="ECO:0000256" key="3">
    <source>
        <dbReference type="ARBA" id="ARBA00023239"/>
    </source>
</evidence>
<dbReference type="GO" id="GO:0009097">
    <property type="term" value="P:isoleucine biosynthetic process"/>
    <property type="evidence" value="ECO:0007669"/>
    <property type="project" value="TreeGrafter"/>
</dbReference>
<comment type="caution">
    <text evidence="5">The sequence shown here is derived from an EMBL/GenBank/DDBJ whole genome shotgun (WGS) entry which is preliminary data.</text>
</comment>
<feature type="domain" description="Tryptophan synthase beta chain-like PALP" evidence="4">
    <location>
        <begin position="12"/>
        <end position="299"/>
    </location>
</feature>
<evidence type="ECO:0000256" key="2">
    <source>
        <dbReference type="ARBA" id="ARBA00022898"/>
    </source>
</evidence>
<dbReference type="STRING" id="28181.BEN30_05405"/>
<dbReference type="NCBIfam" id="NF004771">
    <property type="entry name" value="PRK06110.1"/>
    <property type="match status" value="1"/>
</dbReference>
<accession>A0A1E5QA43</accession>
<dbReference type="SUPFAM" id="SSF53686">
    <property type="entry name" value="Tryptophan synthase beta subunit-like PLP-dependent enzymes"/>
    <property type="match status" value="1"/>
</dbReference>
<dbReference type="PANTHER" id="PTHR48078:SF7">
    <property type="entry name" value="BLL6502 PROTEIN"/>
    <property type="match status" value="1"/>
</dbReference>
<sequence length="318" mass="34022">MELEASRAIVYRHMRPTESFSWPLLSQRTGCTVWIKHENHTPVGAFKVRGGLVYLTGLKATQPDLKGVISATRGNHGQSLAFAAKRLGLQAVIVVPEGNSPDKNRSIQALGAELIVHGVDFQAALEYTQKLAEERGLFMIGPFEKPLLRGVATYALEFFEQAGNLDAIYVPIGMGSGICGLITVRDALGLKTEIIGVVAEGAPAYALSFEKGEVVSTEKAETIADGVACRVPSPEAFEIIKNGAARVIRVSDDQIMEAMGVYFTDTHNLCEGAAATPLAGLLKEKDLQVGRKIGLILSGGNADRDTYAEVLKRIGDGA</sequence>
<proteinExistence type="predicted"/>
<dbReference type="PANTHER" id="PTHR48078">
    <property type="entry name" value="THREONINE DEHYDRATASE, MITOCHONDRIAL-RELATED"/>
    <property type="match status" value="1"/>
</dbReference>
<protein>
    <recommendedName>
        <fullName evidence="4">Tryptophan synthase beta chain-like PALP domain-containing protein</fullName>
    </recommendedName>
</protein>
<evidence type="ECO:0000259" key="4">
    <source>
        <dbReference type="Pfam" id="PF00291"/>
    </source>
</evidence>
<dbReference type="AlphaFoldDB" id="A0A1E5QA43"/>
<dbReference type="GO" id="GO:0006565">
    <property type="term" value="P:L-serine catabolic process"/>
    <property type="evidence" value="ECO:0007669"/>
    <property type="project" value="TreeGrafter"/>
</dbReference>
<organism evidence="5 6">
    <name type="scientific">Magnetovibrio blakemorei</name>
    <dbReference type="NCBI Taxonomy" id="28181"/>
    <lineage>
        <taxon>Bacteria</taxon>
        <taxon>Pseudomonadati</taxon>
        <taxon>Pseudomonadota</taxon>
        <taxon>Alphaproteobacteria</taxon>
        <taxon>Rhodospirillales</taxon>
        <taxon>Magnetovibrionaceae</taxon>
        <taxon>Magnetovibrio</taxon>
    </lineage>
</organism>
<dbReference type="GO" id="GO:0004794">
    <property type="term" value="F:threonine deaminase activity"/>
    <property type="evidence" value="ECO:0007669"/>
    <property type="project" value="TreeGrafter"/>
</dbReference>
<dbReference type="EMBL" id="MCGG01000011">
    <property type="protein sequence ID" value="OEJ68655.1"/>
    <property type="molecule type" value="Genomic_DNA"/>
</dbReference>
<dbReference type="Proteomes" id="UP000095347">
    <property type="component" value="Unassembled WGS sequence"/>
</dbReference>
<gene>
    <name evidence="5" type="ORF">BEN30_05405</name>
</gene>